<protein>
    <recommendedName>
        <fullName evidence="6">Phosphoenolpyruvate synthase</fullName>
    </recommendedName>
</protein>
<dbReference type="SUPFAM" id="SSF56059">
    <property type="entry name" value="Glutathione synthetase ATP-binding domain-like"/>
    <property type="match status" value="1"/>
</dbReference>
<dbReference type="InterPro" id="IPR002192">
    <property type="entry name" value="PPDK_AMP/ATP-bd"/>
</dbReference>
<dbReference type="EMBL" id="CAJPVJ010000462">
    <property type="protein sequence ID" value="CAG2162539.1"/>
    <property type="molecule type" value="Genomic_DNA"/>
</dbReference>
<evidence type="ECO:0000313" key="4">
    <source>
        <dbReference type="EMBL" id="CAD7639678.1"/>
    </source>
</evidence>
<sequence>MLELLEKECKNVVNTIQSSQLSQEIKDNIRSQLDVLYNQNELNERSFAVRSSASGEDSEDMSAAGQMTTYLGVKGLDEIYSAVTKCWSSQFEFIAVEYKRGYGQDINSLMAVVVQEMVDCDSAGVLFTCDPVSGDEREVIISGNYGIGESVVSAMSEPDTIRVSVDIKDNSFNNRTIEGIKSISIGSKGKSIKMNTSGSGTVEVDTNDKTKCCISNDEALRLANIALEIQKFFGSVRDIEWGIKDNQIVILQSRPVTNLDSGFTEFELIHELDVGLPSEKEYISKANVGEVIPGCASTLLLSYSFKQFMPLMILDLNKSEGLPLNMYCPYAPSEFLKMNDNSSDYNKAMTLSIFGHELDQEIIDDCKDIASPEPLSLRVRRNLHLSPYMAFPEFFVNRYEQNIHPHLFNDFAYLMSSCGQLVSADVPSALRQLVQALEYLRNNKNKSGKQFRDFITKHGHRGYKEFEPLVKTWKDNPIPLIQSLKTMLSGDASTYKTIAKVSVTEIVDSLKTPLSLNRKLLLKHVILPLARRAVAMREATKSAIIYGWGLSRDVLWSLANRMHSEGLLPEPELLFHMTIDEIDHFIDSRNPIIVAKAKQRRRLQQKMDSWKFDEIVSGYDFQPKHLMDRSDVKLSGDEVKGTPVSVGKVMARVCVAPNLEDAVNIQAGDILVTYSTDIGWSPYFPMISGIATEIGGLVSHGAVIAREYGLPCLVGAANACQIFKTGDVVLLDSQKGIMCRVDNNNHNNGSID</sequence>
<evidence type="ECO:0008006" key="6">
    <source>
        <dbReference type="Google" id="ProtNLM"/>
    </source>
</evidence>
<dbReference type="GO" id="GO:0016301">
    <property type="term" value="F:kinase activity"/>
    <property type="evidence" value="ECO:0007669"/>
    <property type="project" value="InterPro"/>
</dbReference>
<gene>
    <name evidence="4" type="ORF">ONB1V03_LOCUS2132</name>
</gene>
<feature type="domain" description="Pyruvate phosphate dikinase AMP/ATP-binding" evidence="3">
    <location>
        <begin position="5"/>
        <end position="261"/>
    </location>
</feature>
<evidence type="ECO:0000256" key="1">
    <source>
        <dbReference type="ARBA" id="ARBA00007837"/>
    </source>
</evidence>
<dbReference type="Gene3D" id="3.30.1490.20">
    <property type="entry name" value="ATP-grasp fold, A domain"/>
    <property type="match status" value="1"/>
</dbReference>
<dbReference type="PANTHER" id="PTHR43615:SF1">
    <property type="entry name" value="PPDK_N DOMAIN-CONTAINING PROTEIN"/>
    <property type="match status" value="1"/>
</dbReference>
<evidence type="ECO:0000313" key="5">
    <source>
        <dbReference type="Proteomes" id="UP000728032"/>
    </source>
</evidence>
<dbReference type="AlphaFoldDB" id="A0A7R9LDH8"/>
<name>A0A7R9LDH8_9ACAR</name>
<dbReference type="SUPFAM" id="SSF52009">
    <property type="entry name" value="Phosphohistidine domain"/>
    <property type="match status" value="1"/>
</dbReference>
<dbReference type="InterPro" id="IPR051549">
    <property type="entry name" value="PEP_Utilizing_Enz"/>
</dbReference>
<comment type="similarity">
    <text evidence="1">Belongs to the PEP-utilizing enzyme family.</text>
</comment>
<dbReference type="InterPro" id="IPR008279">
    <property type="entry name" value="PEP-util_enz_mobile_dom"/>
</dbReference>
<feature type="domain" description="PEP-utilising enzyme mobile" evidence="2">
    <location>
        <begin position="666"/>
        <end position="736"/>
    </location>
</feature>
<dbReference type="Pfam" id="PF01326">
    <property type="entry name" value="PPDK_N"/>
    <property type="match status" value="1"/>
</dbReference>
<dbReference type="InterPro" id="IPR036637">
    <property type="entry name" value="Phosphohistidine_dom_sf"/>
</dbReference>
<organism evidence="4">
    <name type="scientific">Oppiella nova</name>
    <dbReference type="NCBI Taxonomy" id="334625"/>
    <lineage>
        <taxon>Eukaryota</taxon>
        <taxon>Metazoa</taxon>
        <taxon>Ecdysozoa</taxon>
        <taxon>Arthropoda</taxon>
        <taxon>Chelicerata</taxon>
        <taxon>Arachnida</taxon>
        <taxon>Acari</taxon>
        <taxon>Acariformes</taxon>
        <taxon>Sarcoptiformes</taxon>
        <taxon>Oribatida</taxon>
        <taxon>Brachypylina</taxon>
        <taxon>Oppioidea</taxon>
        <taxon>Oppiidae</taxon>
        <taxon>Oppiella</taxon>
    </lineage>
</organism>
<dbReference type="InterPro" id="IPR013815">
    <property type="entry name" value="ATP_grasp_subdomain_1"/>
</dbReference>
<dbReference type="OrthoDB" id="6503891at2759"/>
<dbReference type="Gene3D" id="3.50.30.10">
    <property type="entry name" value="Phosphohistidine domain"/>
    <property type="match status" value="1"/>
</dbReference>
<evidence type="ECO:0000259" key="3">
    <source>
        <dbReference type="Pfam" id="PF01326"/>
    </source>
</evidence>
<dbReference type="Pfam" id="PF00391">
    <property type="entry name" value="PEP-utilizers"/>
    <property type="match status" value="1"/>
</dbReference>
<dbReference type="Gene3D" id="3.30.470.20">
    <property type="entry name" value="ATP-grasp fold, B domain"/>
    <property type="match status" value="1"/>
</dbReference>
<accession>A0A7R9LDH8</accession>
<reference evidence="4" key="1">
    <citation type="submission" date="2020-11" db="EMBL/GenBank/DDBJ databases">
        <authorList>
            <person name="Tran Van P."/>
        </authorList>
    </citation>
    <scope>NUCLEOTIDE SEQUENCE</scope>
</reference>
<keyword evidence="5" id="KW-1185">Reference proteome</keyword>
<dbReference type="GO" id="GO:0005524">
    <property type="term" value="F:ATP binding"/>
    <property type="evidence" value="ECO:0007669"/>
    <property type="project" value="InterPro"/>
</dbReference>
<dbReference type="EMBL" id="OC915287">
    <property type="protein sequence ID" value="CAD7639678.1"/>
    <property type="molecule type" value="Genomic_DNA"/>
</dbReference>
<evidence type="ECO:0000259" key="2">
    <source>
        <dbReference type="Pfam" id="PF00391"/>
    </source>
</evidence>
<dbReference type="PANTHER" id="PTHR43615">
    <property type="entry name" value="PHOSPHOENOLPYRUVATE SYNTHASE-RELATED"/>
    <property type="match status" value="1"/>
</dbReference>
<proteinExistence type="inferred from homology"/>
<dbReference type="Proteomes" id="UP000728032">
    <property type="component" value="Unassembled WGS sequence"/>
</dbReference>